<sequence>ELFATALLLEFRPGSGEVGVVSCGHPAPVLLRGATAHEIEVQPAPPLGLGFAGFDRPVERDVRLQPGDRVLAVTDGVTEARNDAEVFYPLVDRAAQLAAEDPGELIAAIWRDLVGYARTIDDDVALLVFAPDPEGEEPDTGTVTGEVLESRESGGKENRG</sequence>
<keyword evidence="1" id="KW-0378">Hydrolase</keyword>
<dbReference type="PANTHER" id="PTHR43156:SF2">
    <property type="entry name" value="STAGE II SPORULATION PROTEIN E"/>
    <property type="match status" value="1"/>
</dbReference>
<dbReference type="SUPFAM" id="SSF81606">
    <property type="entry name" value="PP2C-like"/>
    <property type="match status" value="1"/>
</dbReference>
<feature type="non-terminal residue" evidence="4">
    <location>
        <position position="160"/>
    </location>
</feature>
<dbReference type="Proteomes" id="UP000471648">
    <property type="component" value="Unassembled WGS sequence"/>
</dbReference>
<dbReference type="Pfam" id="PF07228">
    <property type="entry name" value="SpoIIE"/>
    <property type="match status" value="1"/>
</dbReference>
<dbReference type="InterPro" id="IPR052016">
    <property type="entry name" value="Bact_Sigma-Reg"/>
</dbReference>
<evidence type="ECO:0000313" key="4">
    <source>
        <dbReference type="EMBL" id="NEB66375.1"/>
    </source>
</evidence>
<dbReference type="EMBL" id="JAAGME010000206">
    <property type="protein sequence ID" value="NEB66375.1"/>
    <property type="molecule type" value="Genomic_DNA"/>
</dbReference>
<evidence type="ECO:0000256" key="1">
    <source>
        <dbReference type="ARBA" id="ARBA00022801"/>
    </source>
</evidence>
<dbReference type="Gene3D" id="3.60.40.10">
    <property type="entry name" value="PPM-type phosphatase domain"/>
    <property type="match status" value="1"/>
</dbReference>
<organism evidence="4 5">
    <name type="scientific">Streptomyces microflavus</name>
    <name type="common">Streptomyces lipmanii</name>
    <dbReference type="NCBI Taxonomy" id="1919"/>
    <lineage>
        <taxon>Bacteria</taxon>
        <taxon>Bacillati</taxon>
        <taxon>Actinomycetota</taxon>
        <taxon>Actinomycetes</taxon>
        <taxon>Kitasatosporales</taxon>
        <taxon>Streptomycetaceae</taxon>
        <taxon>Streptomyces</taxon>
    </lineage>
</organism>
<dbReference type="AlphaFoldDB" id="A0A6N9V407"/>
<gene>
    <name evidence="4" type="ORF">G3I39_04785</name>
</gene>
<evidence type="ECO:0000256" key="2">
    <source>
        <dbReference type="SAM" id="MobiDB-lite"/>
    </source>
</evidence>
<accession>A0A6N9V407</accession>
<name>A0A6N9V407_STRMI</name>
<dbReference type="RefSeq" id="WP_164356381.1">
    <property type="nucleotide sequence ID" value="NZ_JAAGME010000206.1"/>
</dbReference>
<evidence type="ECO:0000313" key="5">
    <source>
        <dbReference type="Proteomes" id="UP000471648"/>
    </source>
</evidence>
<feature type="region of interest" description="Disordered" evidence="2">
    <location>
        <begin position="131"/>
        <end position="160"/>
    </location>
</feature>
<feature type="domain" description="PPM-type phosphatase" evidence="3">
    <location>
        <begin position="2"/>
        <end position="129"/>
    </location>
</feature>
<reference evidence="4 5" key="1">
    <citation type="submission" date="2020-01" db="EMBL/GenBank/DDBJ databases">
        <title>Insect and environment-associated Actinomycetes.</title>
        <authorList>
            <person name="Currrie C."/>
            <person name="Chevrette M."/>
            <person name="Carlson C."/>
            <person name="Stubbendieck R."/>
            <person name="Wendt-Pienkowski E."/>
        </authorList>
    </citation>
    <scope>NUCLEOTIDE SEQUENCE [LARGE SCALE GENOMIC DNA]</scope>
    <source>
        <strain evidence="4 5">SID14438</strain>
    </source>
</reference>
<dbReference type="InterPro" id="IPR001932">
    <property type="entry name" value="PPM-type_phosphatase-like_dom"/>
</dbReference>
<evidence type="ECO:0000259" key="3">
    <source>
        <dbReference type="Pfam" id="PF07228"/>
    </source>
</evidence>
<feature type="non-terminal residue" evidence="4">
    <location>
        <position position="1"/>
    </location>
</feature>
<protein>
    <submittedName>
        <fullName evidence="4">Serine/threonine-protein phosphatase</fullName>
    </submittedName>
</protein>
<dbReference type="GO" id="GO:0016791">
    <property type="term" value="F:phosphatase activity"/>
    <property type="evidence" value="ECO:0007669"/>
    <property type="project" value="TreeGrafter"/>
</dbReference>
<dbReference type="InterPro" id="IPR036457">
    <property type="entry name" value="PPM-type-like_dom_sf"/>
</dbReference>
<proteinExistence type="predicted"/>
<feature type="compositionally biased region" description="Basic and acidic residues" evidence="2">
    <location>
        <begin position="148"/>
        <end position="160"/>
    </location>
</feature>
<comment type="caution">
    <text evidence="4">The sequence shown here is derived from an EMBL/GenBank/DDBJ whole genome shotgun (WGS) entry which is preliminary data.</text>
</comment>
<dbReference type="PANTHER" id="PTHR43156">
    <property type="entry name" value="STAGE II SPORULATION PROTEIN E-RELATED"/>
    <property type="match status" value="1"/>
</dbReference>